<reference evidence="2 3" key="1">
    <citation type="submission" date="2024-04" db="EMBL/GenBank/DDBJ databases">
        <title>genome sequences of Mucor flavus KT1a and Helicostylum pulchrum KT1b strains isolation_sourced from the surface of a dry-aged beef.</title>
        <authorList>
            <person name="Toyotome T."/>
            <person name="Hosono M."/>
            <person name="Torimaru M."/>
            <person name="Fukuda K."/>
            <person name="Mikami N."/>
        </authorList>
    </citation>
    <scope>NUCLEOTIDE SEQUENCE [LARGE SCALE GENOMIC DNA]</scope>
    <source>
        <strain evidence="2 3">KT1b</strain>
    </source>
</reference>
<feature type="compositionally biased region" description="Basic and acidic residues" evidence="1">
    <location>
        <begin position="10"/>
        <end position="42"/>
    </location>
</feature>
<evidence type="ECO:0000313" key="3">
    <source>
        <dbReference type="Proteomes" id="UP001476247"/>
    </source>
</evidence>
<sequence length="151" mass="17142">MNTQQPLSGDLKDLARQHKQEHDKLSPPSLLERRQSSNKDDDVLGSISPMPVGAERMAALRDLGATFEEGKKTISKVATPTETIVPSFVDSDHLEVKHLNKKQKDNIQTDRNLTKQLKYKVNKFRLAWSGYQQYKPNQVNTKILFSTLSHS</sequence>
<keyword evidence="3" id="KW-1185">Reference proteome</keyword>
<feature type="region of interest" description="Disordered" evidence="1">
    <location>
        <begin position="1"/>
        <end position="50"/>
    </location>
</feature>
<dbReference type="Proteomes" id="UP001476247">
    <property type="component" value="Unassembled WGS sequence"/>
</dbReference>
<accession>A0ABP9Y2N7</accession>
<evidence type="ECO:0000313" key="2">
    <source>
        <dbReference type="EMBL" id="GAA5801252.1"/>
    </source>
</evidence>
<name>A0ABP9Y2N7_9FUNG</name>
<evidence type="ECO:0000256" key="1">
    <source>
        <dbReference type="SAM" id="MobiDB-lite"/>
    </source>
</evidence>
<gene>
    <name evidence="2" type="ORF">HPULCUR_006697</name>
</gene>
<protein>
    <submittedName>
        <fullName evidence="2">Uncharacterized protein</fullName>
    </submittedName>
</protein>
<proteinExistence type="predicted"/>
<organism evidence="2 3">
    <name type="scientific">Helicostylum pulchrum</name>
    <dbReference type="NCBI Taxonomy" id="562976"/>
    <lineage>
        <taxon>Eukaryota</taxon>
        <taxon>Fungi</taxon>
        <taxon>Fungi incertae sedis</taxon>
        <taxon>Mucoromycota</taxon>
        <taxon>Mucoromycotina</taxon>
        <taxon>Mucoromycetes</taxon>
        <taxon>Mucorales</taxon>
        <taxon>Mucorineae</taxon>
        <taxon>Mucoraceae</taxon>
        <taxon>Helicostylum</taxon>
    </lineage>
</organism>
<comment type="caution">
    <text evidence="2">The sequence shown here is derived from an EMBL/GenBank/DDBJ whole genome shotgun (WGS) entry which is preliminary data.</text>
</comment>
<dbReference type="EMBL" id="BAABUJ010000018">
    <property type="protein sequence ID" value="GAA5801252.1"/>
    <property type="molecule type" value="Genomic_DNA"/>
</dbReference>